<dbReference type="InterPro" id="IPR001129">
    <property type="entry name" value="Membr-assoc_MAPEG"/>
</dbReference>
<evidence type="ECO:0000256" key="3">
    <source>
        <dbReference type="ARBA" id="ARBA00022989"/>
    </source>
</evidence>
<protein>
    <recommendedName>
        <fullName evidence="7">Membrane-associated, eicosanoid/glutathione metabolism protein</fullName>
    </recommendedName>
</protein>
<keyword evidence="3" id="KW-1133">Transmembrane helix</keyword>
<evidence type="ECO:0000256" key="1">
    <source>
        <dbReference type="ARBA" id="ARBA00004370"/>
    </source>
</evidence>
<dbReference type="OrthoDB" id="2122304at2759"/>
<dbReference type="Proteomes" id="UP000193986">
    <property type="component" value="Unassembled WGS sequence"/>
</dbReference>
<evidence type="ECO:0008006" key="7">
    <source>
        <dbReference type="Google" id="ProtNLM"/>
    </source>
</evidence>
<evidence type="ECO:0000256" key="2">
    <source>
        <dbReference type="ARBA" id="ARBA00022692"/>
    </source>
</evidence>
<name>A0A1Y2AT45_9TREE</name>
<keyword evidence="6" id="KW-1185">Reference proteome</keyword>
<sequence>MYNASYHLLIVAWGQTLFASNRGAMARLKWKDNVNPRVAIDELEKSGKYPPHVVAKLRRRQAAHENAYEGLIMLGTAVVAGNTAGLSAEWMNGMMGTYFVLRCAYLWCYLNFTDVKKSYLRSVVWWMGNFCFLTTIWKAGSKINA</sequence>
<dbReference type="GO" id="GO:0016020">
    <property type="term" value="C:membrane"/>
    <property type="evidence" value="ECO:0007669"/>
    <property type="project" value="UniProtKB-SubCell"/>
</dbReference>
<keyword evidence="4" id="KW-0472">Membrane</keyword>
<comment type="caution">
    <text evidence="5">The sequence shown here is derived from an EMBL/GenBank/DDBJ whole genome shotgun (WGS) entry which is preliminary data.</text>
</comment>
<organism evidence="5 6">
    <name type="scientific">Naematelia encephala</name>
    <dbReference type="NCBI Taxonomy" id="71784"/>
    <lineage>
        <taxon>Eukaryota</taxon>
        <taxon>Fungi</taxon>
        <taxon>Dikarya</taxon>
        <taxon>Basidiomycota</taxon>
        <taxon>Agaricomycotina</taxon>
        <taxon>Tremellomycetes</taxon>
        <taxon>Tremellales</taxon>
        <taxon>Naemateliaceae</taxon>
        <taxon>Naematelia</taxon>
    </lineage>
</organism>
<accession>A0A1Y2AT45</accession>
<dbReference type="EMBL" id="MCFC01000054">
    <property type="protein sequence ID" value="ORY25721.1"/>
    <property type="molecule type" value="Genomic_DNA"/>
</dbReference>
<evidence type="ECO:0000256" key="4">
    <source>
        <dbReference type="ARBA" id="ARBA00023136"/>
    </source>
</evidence>
<dbReference type="InterPro" id="IPR023352">
    <property type="entry name" value="MAPEG-like_dom_sf"/>
</dbReference>
<dbReference type="AlphaFoldDB" id="A0A1Y2AT45"/>
<dbReference type="Pfam" id="PF01124">
    <property type="entry name" value="MAPEG"/>
    <property type="match status" value="1"/>
</dbReference>
<dbReference type="SUPFAM" id="SSF161084">
    <property type="entry name" value="MAPEG domain-like"/>
    <property type="match status" value="1"/>
</dbReference>
<keyword evidence="2" id="KW-0812">Transmembrane</keyword>
<reference evidence="5 6" key="1">
    <citation type="submission" date="2016-07" db="EMBL/GenBank/DDBJ databases">
        <title>Pervasive Adenine N6-methylation of Active Genes in Fungi.</title>
        <authorList>
            <consortium name="DOE Joint Genome Institute"/>
            <person name="Mondo S.J."/>
            <person name="Dannebaum R.O."/>
            <person name="Kuo R.C."/>
            <person name="Labutti K."/>
            <person name="Haridas S."/>
            <person name="Kuo A."/>
            <person name="Salamov A."/>
            <person name="Ahrendt S.R."/>
            <person name="Lipzen A."/>
            <person name="Sullivan W."/>
            <person name="Andreopoulos W.B."/>
            <person name="Clum A."/>
            <person name="Lindquist E."/>
            <person name="Daum C."/>
            <person name="Ramamoorthy G.K."/>
            <person name="Gryganskyi A."/>
            <person name="Culley D."/>
            <person name="Magnuson J.K."/>
            <person name="James T.Y."/>
            <person name="O'Malley M.A."/>
            <person name="Stajich J.E."/>
            <person name="Spatafora J.W."/>
            <person name="Visel A."/>
            <person name="Grigoriev I.V."/>
        </authorList>
    </citation>
    <scope>NUCLEOTIDE SEQUENCE [LARGE SCALE GENOMIC DNA]</scope>
    <source>
        <strain evidence="5 6">68-887.2</strain>
    </source>
</reference>
<dbReference type="Gene3D" id="1.20.120.550">
    <property type="entry name" value="Membrane associated eicosanoid/glutathione metabolism-like domain"/>
    <property type="match status" value="1"/>
</dbReference>
<evidence type="ECO:0000313" key="6">
    <source>
        <dbReference type="Proteomes" id="UP000193986"/>
    </source>
</evidence>
<proteinExistence type="predicted"/>
<dbReference type="PANTHER" id="PTHR35371:SF1">
    <property type="entry name" value="BLR7753 PROTEIN"/>
    <property type="match status" value="1"/>
</dbReference>
<dbReference type="PANTHER" id="PTHR35371">
    <property type="entry name" value="INNER MEMBRANE PROTEIN"/>
    <property type="match status" value="1"/>
</dbReference>
<gene>
    <name evidence="5" type="ORF">BCR39DRAFT_543075</name>
</gene>
<evidence type="ECO:0000313" key="5">
    <source>
        <dbReference type="EMBL" id="ORY25721.1"/>
    </source>
</evidence>
<comment type="subcellular location">
    <subcellularLocation>
        <location evidence="1">Membrane</location>
    </subcellularLocation>
</comment>
<dbReference type="InParanoid" id="A0A1Y2AT45"/>